<evidence type="ECO:0000313" key="3">
    <source>
        <dbReference type="Proteomes" id="UP000199182"/>
    </source>
</evidence>
<keyword evidence="1" id="KW-1133">Transmembrane helix</keyword>
<dbReference type="Proteomes" id="UP000199182">
    <property type="component" value="Unassembled WGS sequence"/>
</dbReference>
<proteinExistence type="predicted"/>
<gene>
    <name evidence="2" type="ORF">SAMN05192585_11319</name>
</gene>
<feature type="transmembrane region" description="Helical" evidence="1">
    <location>
        <begin position="260"/>
        <end position="282"/>
    </location>
</feature>
<protein>
    <submittedName>
        <fullName evidence="2">Uncharacterized protein</fullName>
    </submittedName>
</protein>
<reference evidence="2 3" key="1">
    <citation type="submission" date="2016-10" db="EMBL/GenBank/DDBJ databases">
        <authorList>
            <person name="de Groot N.N."/>
        </authorList>
    </citation>
    <scope>NUCLEOTIDE SEQUENCE [LARGE SCALE GENOMIC DNA]</scope>
    <source>
        <strain evidence="2 3">CGMCC 1.5012</strain>
    </source>
</reference>
<organism evidence="2 3">
    <name type="scientific">Acetanaerobacterium elongatum</name>
    <dbReference type="NCBI Taxonomy" id="258515"/>
    <lineage>
        <taxon>Bacteria</taxon>
        <taxon>Bacillati</taxon>
        <taxon>Bacillota</taxon>
        <taxon>Clostridia</taxon>
        <taxon>Eubacteriales</taxon>
        <taxon>Oscillospiraceae</taxon>
        <taxon>Acetanaerobacterium</taxon>
    </lineage>
</organism>
<feature type="transmembrane region" description="Helical" evidence="1">
    <location>
        <begin position="318"/>
        <end position="339"/>
    </location>
</feature>
<accession>A0A1G9ZD11</accession>
<feature type="transmembrane region" description="Helical" evidence="1">
    <location>
        <begin position="126"/>
        <end position="155"/>
    </location>
</feature>
<sequence>MEKMTINTNESYKEEIISRYVYAVTKRLPVNQRSDIEKELSGLIDDMLLERCGDNVPTSKEVDAVLIELGAPEKLARRYNEYPNYLIGPEYYDTYMLIVKIVMACTAFGLFIANVVLAVVSSGQNIIGAVGSYLATTFMALVQAFAFITIGFAFAEYFKGKGKAKKTEESWYPNMLPPLQPQHTEIKKGEALTGIVFSCLIIILFNFAPQLIGLYSFTPQMTIIPFFNLEYFRSVLPLFNLCFILGLAREIVKLTIGRYTIGLCITTVVTNLASLITVFFIFSSEKLFNPNIVAGFKEMGMQTSGADFPIWLGNFEHIFLAMVTVALILDMAVVVVRTIRLQKKH</sequence>
<keyword evidence="3" id="KW-1185">Reference proteome</keyword>
<dbReference type="STRING" id="258515.SAMN05192585_11319"/>
<evidence type="ECO:0000313" key="2">
    <source>
        <dbReference type="EMBL" id="SDN19075.1"/>
    </source>
</evidence>
<feature type="transmembrane region" description="Helical" evidence="1">
    <location>
        <begin position="191"/>
        <end position="211"/>
    </location>
</feature>
<feature type="transmembrane region" description="Helical" evidence="1">
    <location>
        <begin position="231"/>
        <end position="248"/>
    </location>
</feature>
<name>A0A1G9ZD11_9FIRM</name>
<dbReference type="EMBL" id="FNID01000013">
    <property type="protein sequence ID" value="SDN19075.1"/>
    <property type="molecule type" value="Genomic_DNA"/>
</dbReference>
<evidence type="ECO:0000256" key="1">
    <source>
        <dbReference type="SAM" id="Phobius"/>
    </source>
</evidence>
<keyword evidence="1" id="KW-0472">Membrane</keyword>
<dbReference type="AlphaFoldDB" id="A0A1G9ZD11"/>
<keyword evidence="1" id="KW-0812">Transmembrane</keyword>
<feature type="transmembrane region" description="Helical" evidence="1">
    <location>
        <begin position="97"/>
        <end position="120"/>
    </location>
</feature>